<dbReference type="EMBL" id="CP002347">
    <property type="protein sequence ID" value="ADR19311.1"/>
    <property type="molecule type" value="Genomic_DNA"/>
</dbReference>
<gene>
    <name evidence="1" type="ordered locus">Calni_1403</name>
</gene>
<dbReference type="STRING" id="768670.Calni_1403"/>
<proteinExistence type="predicted"/>
<evidence type="ECO:0000313" key="1">
    <source>
        <dbReference type="EMBL" id="ADR19311.1"/>
    </source>
</evidence>
<dbReference type="eggNOG" id="ENOG5032QG7">
    <property type="taxonomic scope" value="Bacteria"/>
</dbReference>
<reference key="1">
    <citation type="submission" date="2010-11" db="EMBL/GenBank/DDBJ databases">
        <title>The complete genome of chromosome of Calditerrivibrio nitroreducens DSM 19672.</title>
        <authorList>
            <consortium name="US DOE Joint Genome Institute (JGI-PGF)"/>
            <person name="Lucas S."/>
            <person name="Copeland A."/>
            <person name="Lapidus A."/>
            <person name="Bruce D."/>
            <person name="Goodwin L."/>
            <person name="Pitluck S."/>
            <person name="Kyrpides N."/>
            <person name="Mavromatis K."/>
            <person name="Ivanova N."/>
            <person name="Mikhailova N."/>
            <person name="Zeytun A."/>
            <person name="Brettin T."/>
            <person name="Detter J.C."/>
            <person name="Tapia R."/>
            <person name="Han C."/>
            <person name="Land M."/>
            <person name="Hauser L."/>
            <person name="Markowitz V."/>
            <person name="Cheng J.-F."/>
            <person name="Hugenholtz P."/>
            <person name="Woyke T."/>
            <person name="Wu D."/>
            <person name="Spring S."/>
            <person name="Schroeder M."/>
            <person name="Brambilla E."/>
            <person name="Klenk H.-P."/>
            <person name="Eisen J.A."/>
        </authorList>
    </citation>
    <scope>NUCLEOTIDE SEQUENCE [LARGE SCALE GENOMIC DNA]</scope>
    <source>
        <strain>DSM 19672</strain>
    </source>
</reference>
<protein>
    <submittedName>
        <fullName evidence="1">Uncharacterized protein</fullName>
    </submittedName>
</protein>
<accession>E4TK35</accession>
<keyword evidence="2" id="KW-1185">Reference proteome</keyword>
<organism evidence="1 2">
    <name type="scientific">Calditerrivibrio nitroreducens (strain DSM 19672 / NBRC 101217 / Yu37-1)</name>
    <dbReference type="NCBI Taxonomy" id="768670"/>
    <lineage>
        <taxon>Bacteria</taxon>
        <taxon>Pseudomonadati</taxon>
        <taxon>Deferribacterota</taxon>
        <taxon>Deferribacteres</taxon>
        <taxon>Deferribacterales</taxon>
        <taxon>Calditerrivibrionaceae</taxon>
    </lineage>
</organism>
<evidence type="ECO:0000313" key="2">
    <source>
        <dbReference type="Proteomes" id="UP000007039"/>
    </source>
</evidence>
<reference evidence="1 2" key="2">
    <citation type="journal article" date="2011" name="Stand. Genomic Sci.">
        <title>Complete genome sequence of Calditerrivibrio nitroreducens type strain (Yu37-1).</title>
        <authorList>
            <person name="Pitluck S."/>
            <person name="Sikorski J."/>
            <person name="Zeytun A."/>
            <person name="Lapidus A."/>
            <person name="Nolan M."/>
            <person name="Lucas S."/>
            <person name="Hammon N."/>
            <person name="Deshpande S."/>
            <person name="Cheng J.F."/>
            <person name="Tapia R."/>
            <person name="Han C."/>
            <person name="Goodwin L."/>
            <person name="Liolios K."/>
            <person name="Pagani I."/>
            <person name="Ivanova N."/>
            <person name="Mavromatis K."/>
            <person name="Pati A."/>
            <person name="Chen A."/>
            <person name="Palaniappan K."/>
            <person name="Hauser L."/>
            <person name="Chang Y.J."/>
            <person name="Jeffries C.D."/>
            <person name="Detter J.C."/>
            <person name="Brambilla E."/>
            <person name="Djao O.D."/>
            <person name="Rohde M."/>
            <person name="Spring S."/>
            <person name="Goker M."/>
            <person name="Woyke T."/>
            <person name="Bristow J."/>
            <person name="Eisen J.A."/>
            <person name="Markowitz V."/>
            <person name="Hugenholtz P."/>
            <person name="Kyrpides N.C."/>
            <person name="Klenk H.P."/>
            <person name="Land M."/>
        </authorList>
    </citation>
    <scope>NUCLEOTIDE SEQUENCE [LARGE SCALE GENOMIC DNA]</scope>
    <source>
        <strain evidence="2">DSM 19672 / NBRC 101217 / Yu37-1</strain>
    </source>
</reference>
<dbReference type="OrthoDB" id="9808492at2"/>
<dbReference type="RefSeq" id="WP_013451523.1">
    <property type="nucleotide sequence ID" value="NC_014758.1"/>
</dbReference>
<dbReference type="AlphaFoldDB" id="E4TK35"/>
<dbReference type="HOGENOM" id="CLU_777615_0_0_0"/>
<dbReference type="Proteomes" id="UP000007039">
    <property type="component" value="Chromosome"/>
</dbReference>
<dbReference type="Pfam" id="PF13289">
    <property type="entry name" value="SIR2_2"/>
    <property type="match status" value="1"/>
</dbReference>
<name>E4TK35_CALNY</name>
<sequence>MMKNDFTYILKETLFFTGAGFSKPAGCKLSSEMLEDIEKRSQLDRDSIFTKVERKTIKFILSCLEYHASWRSLESDGKYNYVPNIEEFALLLRRIKNRENLLPYPVTGNWSDKITLLEQEFNNESVSHELDLYSSIESKIKTKCYNDWLQISNLDFIQPLRTFINDNMSQTTEKLDFFTLNNDLVLEEAFKDENAVYTGFVSNKWVGFDNIQDNSYTNSRINYYKLHGSLDWARMYDGTIVKSGNNSDENIEIKPFLIFGHGVKIYTVEPFFNLLEEFRKSLIKKNYFIVVGYSFFDPHINNLFFNELSLHQEKIMFIINPKITENISVKNKDTGEYFEERESIKILKKEKKSEIVNYLENIQKNPFYSENSEFNIKKISSDSFEYIPLKSDEFLSNLKSILVLIGKIKNERVEQIKIFE</sequence>
<dbReference type="KEGG" id="cni:Calni_1403"/>